<comment type="caution">
    <text evidence="2">The sequence shown here is derived from an EMBL/GenBank/DDBJ whole genome shotgun (WGS) entry which is preliminary data.</text>
</comment>
<reference evidence="2 3" key="1">
    <citation type="submission" date="2020-08" db="EMBL/GenBank/DDBJ databases">
        <title>Plant Genome Project.</title>
        <authorList>
            <person name="Zhang R.-G."/>
        </authorList>
    </citation>
    <scope>NUCLEOTIDE SEQUENCE [LARGE SCALE GENOMIC DNA]</scope>
    <source>
        <strain evidence="2">WSP0</strain>
        <tissue evidence="2">Leaf</tissue>
    </source>
</reference>
<dbReference type="AlphaFoldDB" id="A0AAV6K2A9"/>
<dbReference type="Proteomes" id="UP000823749">
    <property type="component" value="Chromosome 6"/>
</dbReference>
<gene>
    <name evidence="2" type="ORF">RHGRI_018631</name>
</gene>
<keyword evidence="3" id="KW-1185">Reference proteome</keyword>
<evidence type="ECO:0000313" key="2">
    <source>
        <dbReference type="EMBL" id="KAG5546514.1"/>
    </source>
</evidence>
<keyword evidence="1" id="KW-0472">Membrane</keyword>
<accession>A0AAV6K2A9</accession>
<protein>
    <submittedName>
        <fullName evidence="2">Uncharacterized protein</fullName>
    </submittedName>
</protein>
<name>A0AAV6K2A9_9ERIC</name>
<organism evidence="2 3">
    <name type="scientific">Rhododendron griersonianum</name>
    <dbReference type="NCBI Taxonomy" id="479676"/>
    <lineage>
        <taxon>Eukaryota</taxon>
        <taxon>Viridiplantae</taxon>
        <taxon>Streptophyta</taxon>
        <taxon>Embryophyta</taxon>
        <taxon>Tracheophyta</taxon>
        <taxon>Spermatophyta</taxon>
        <taxon>Magnoliopsida</taxon>
        <taxon>eudicotyledons</taxon>
        <taxon>Gunneridae</taxon>
        <taxon>Pentapetalae</taxon>
        <taxon>asterids</taxon>
        <taxon>Ericales</taxon>
        <taxon>Ericaceae</taxon>
        <taxon>Ericoideae</taxon>
        <taxon>Rhodoreae</taxon>
        <taxon>Rhododendron</taxon>
    </lineage>
</organism>
<feature type="transmembrane region" description="Helical" evidence="1">
    <location>
        <begin position="51"/>
        <end position="74"/>
    </location>
</feature>
<evidence type="ECO:0000313" key="3">
    <source>
        <dbReference type="Proteomes" id="UP000823749"/>
    </source>
</evidence>
<keyword evidence="1" id="KW-0812">Transmembrane</keyword>
<keyword evidence="1" id="KW-1133">Transmembrane helix</keyword>
<evidence type="ECO:0000256" key="1">
    <source>
        <dbReference type="SAM" id="Phobius"/>
    </source>
</evidence>
<proteinExistence type="predicted"/>
<sequence length="183" mass="20562">MLKRRKGLEEVCGDLVLLVDLEFDSVQVPYLSLLFLVCGCWNEKKGWKSFVAIWCFWSISVGFTECICSIWLVGFVGVDSSRGTISVATLLGLWLLEREEGLEEFCGDLVLWSISVGFTEEEETGDFPPKYRSVEVKGGYSYIEANKMSHFGDGSRPDGNGKRFPSIKSEGLSNEVFLERLNC</sequence>
<dbReference type="EMBL" id="JACTNZ010000006">
    <property type="protein sequence ID" value="KAG5546514.1"/>
    <property type="molecule type" value="Genomic_DNA"/>
</dbReference>